<feature type="compositionally biased region" description="Low complexity" evidence="1">
    <location>
        <begin position="262"/>
        <end position="271"/>
    </location>
</feature>
<dbReference type="GO" id="GO:0009507">
    <property type="term" value="C:chloroplast"/>
    <property type="evidence" value="ECO:0007669"/>
    <property type="project" value="TreeGrafter"/>
</dbReference>
<keyword evidence="3" id="KW-1185">Reference proteome</keyword>
<organism evidence="2 3">
    <name type="scientific">Pycnococcus provasolii</name>
    <dbReference type="NCBI Taxonomy" id="41880"/>
    <lineage>
        <taxon>Eukaryota</taxon>
        <taxon>Viridiplantae</taxon>
        <taxon>Chlorophyta</taxon>
        <taxon>Pseudoscourfieldiophyceae</taxon>
        <taxon>Pseudoscourfieldiales</taxon>
        <taxon>Pycnococcaceae</taxon>
        <taxon>Pycnococcus</taxon>
    </lineage>
</organism>
<comment type="caution">
    <text evidence="2">The sequence shown here is derived from an EMBL/GenBank/DDBJ whole genome shotgun (WGS) entry which is preliminary data.</text>
</comment>
<dbReference type="OrthoDB" id="2016221at2759"/>
<dbReference type="Proteomes" id="UP000660262">
    <property type="component" value="Unassembled WGS sequence"/>
</dbReference>
<dbReference type="EMBL" id="BNJQ01000023">
    <property type="protein sequence ID" value="GHP09131.1"/>
    <property type="molecule type" value="Genomic_DNA"/>
</dbReference>
<protein>
    <submittedName>
        <fullName evidence="2">Uncharacterized protein</fullName>
    </submittedName>
</protein>
<evidence type="ECO:0000256" key="1">
    <source>
        <dbReference type="SAM" id="MobiDB-lite"/>
    </source>
</evidence>
<proteinExistence type="predicted"/>
<dbReference type="PANTHER" id="PTHR36334:SF1">
    <property type="entry name" value="PROTEIN, PUTATIVE (DUF2358)-RELATED"/>
    <property type="match status" value="1"/>
</dbReference>
<evidence type="ECO:0000313" key="3">
    <source>
        <dbReference type="Proteomes" id="UP000660262"/>
    </source>
</evidence>
<feature type="region of interest" description="Disordered" evidence="1">
    <location>
        <begin position="248"/>
        <end position="271"/>
    </location>
</feature>
<dbReference type="PANTHER" id="PTHR36334">
    <property type="entry name" value="PROTEIN, PUTATIVE (DUF2358)-RELATED"/>
    <property type="match status" value="1"/>
</dbReference>
<dbReference type="AlphaFoldDB" id="A0A830HUG2"/>
<name>A0A830HUG2_9CHLO</name>
<reference evidence="2" key="1">
    <citation type="submission" date="2020-10" db="EMBL/GenBank/DDBJ databases">
        <title>Unveiling of a novel bifunctional photoreceptor, Dualchrome1, isolated from a cosmopolitan green alga.</title>
        <authorList>
            <person name="Suzuki S."/>
            <person name="Kawachi M."/>
        </authorList>
    </citation>
    <scope>NUCLEOTIDE SEQUENCE</scope>
    <source>
        <strain evidence="2">NIES 2893</strain>
    </source>
</reference>
<gene>
    <name evidence="2" type="ORF">PPROV_000786800</name>
</gene>
<evidence type="ECO:0000313" key="2">
    <source>
        <dbReference type="EMBL" id="GHP09131.1"/>
    </source>
</evidence>
<sequence length="311" mass="33384">MAMAAHHQRTSGSSHCVARAPVARARRLGGQPPTRLRLTAKKGTVVCRLSSESTGGANPTGTGVSVSVEGPIGGIICDEFECTCGPDVERTIRQIMRDTADMQETQRSLAPYAENVLYSDGVVSFKGRTNYRKLGPFFTSAESSRGTVDLSRQPASTSNTQAAQLLSVKSVDMGEKVTVVSRVTAETPAGELVVQVTDRYTMNLISGKVVEHEASYEAQGNPAAGAVLLSRRAATALKFGAQKASDVIDSMDEGTQSGEDTNNYYPDPNNPNKFFQQEDTTFSDGVQIALILSVLYTFVKALIYVNENVKM</sequence>
<accession>A0A830HUG2</accession>